<evidence type="ECO:0000256" key="4">
    <source>
        <dbReference type="ARBA" id="ARBA00022448"/>
    </source>
</evidence>
<dbReference type="PROSITE" id="PS00389">
    <property type="entry name" value="ATPASE_DELTA"/>
    <property type="match status" value="1"/>
</dbReference>
<dbReference type="Gene3D" id="1.10.520.20">
    <property type="entry name" value="N-terminal domain of the delta subunit of the F1F0-ATP synthase"/>
    <property type="match status" value="1"/>
</dbReference>
<reference evidence="10 11" key="1">
    <citation type="submission" date="2019-06" db="EMBL/GenBank/DDBJ databases">
        <title>Wine fermentation using esterase from Monascus purpureus.</title>
        <authorList>
            <person name="Geng C."/>
            <person name="Zhang Y."/>
        </authorList>
    </citation>
    <scope>NUCLEOTIDE SEQUENCE [LARGE SCALE GENOMIC DNA]</scope>
    <source>
        <strain evidence="10">HQ1</strain>
    </source>
</reference>
<dbReference type="InterPro" id="IPR026015">
    <property type="entry name" value="ATP_synth_OSCP/delta_N_sf"/>
</dbReference>
<keyword evidence="7" id="KW-0472">Membrane</keyword>
<keyword evidence="9" id="KW-0862">Zinc</keyword>
<evidence type="ECO:0000313" key="10">
    <source>
        <dbReference type="EMBL" id="TQB74563.1"/>
    </source>
</evidence>
<evidence type="ECO:0000256" key="9">
    <source>
        <dbReference type="PIRSR" id="PIRSR605301-1"/>
    </source>
</evidence>
<sequence>MASFTINARSRAPFKPRSAAKGTSSYQLRQFAEATLGSGSLRKAVRLPEGEDLNEWLAVNVVDFYNQINLLYGSITEFCSPQSCPEMKATDEFEYLWQDSENFKRPTKMSAPDYIEHLMSWVQSNIDNEQMFPSRIGVPFPKAFPSLLRQIFKRLYRVYAHIYCHHYPVVVHLGLEPHLNTSFKHYVLFVDEHRLAIGKDFWGPLGDLVDRSRSSNSLQPPPGIVSQRPLSSLASRNFYPPLLRGLIAISATMLSARLARAGLRAIAQQFSVPRTAALNGLRTYATPAKDVQPPVALFGVDGTYATALYTASVKTSSLDQTSKAIASLGNVFHQDPKLKTIIGAPTLSASDKEQIIAELEKVTGSESNEIIKNFLQTLAENNRLGLLADVSEKFATLMSAHRGEIELNITSAQELDNKTISRLEKAVAKSEFSQGKKLKVVTKVNPEIVGGLIVEIGDRTVDLSVSSKLAKFNKTLTDAL</sequence>
<dbReference type="GO" id="GO:0046933">
    <property type="term" value="F:proton-transporting ATP synthase activity, rotational mechanism"/>
    <property type="evidence" value="ECO:0007669"/>
    <property type="project" value="InterPro"/>
</dbReference>
<gene>
    <name evidence="10" type="primary">MOB1</name>
    <name evidence="10" type="ORF">MPDQ_004669</name>
</gene>
<dbReference type="SMART" id="SM01388">
    <property type="entry name" value="Mob1_phocein"/>
    <property type="match status" value="1"/>
</dbReference>
<dbReference type="Gene3D" id="1.20.140.30">
    <property type="entry name" value="MOB kinase activator"/>
    <property type="match status" value="1"/>
</dbReference>
<evidence type="ECO:0000256" key="3">
    <source>
        <dbReference type="ARBA" id="ARBA00014723"/>
    </source>
</evidence>
<accession>A0A507R140</accession>
<keyword evidence="9" id="KW-0479">Metal-binding</keyword>
<keyword evidence="8" id="KW-0066">ATP synthesis</keyword>
<dbReference type="InterPro" id="IPR036703">
    <property type="entry name" value="MOB_kinase_act_sf"/>
</dbReference>
<dbReference type="STRING" id="5098.A0A507R140"/>
<dbReference type="InterPro" id="IPR020781">
    <property type="entry name" value="ATPase_OSCP/d_CS"/>
</dbReference>
<evidence type="ECO:0000256" key="1">
    <source>
        <dbReference type="ARBA" id="ARBA00004370"/>
    </source>
</evidence>
<feature type="binding site" evidence="9">
    <location>
        <position position="161"/>
    </location>
    <ligand>
        <name>Zn(2+)</name>
        <dbReference type="ChEBI" id="CHEBI:29105"/>
    </ligand>
</feature>
<dbReference type="InterPro" id="IPR005301">
    <property type="entry name" value="MOB_kinase_act_fam"/>
</dbReference>
<evidence type="ECO:0000256" key="7">
    <source>
        <dbReference type="ARBA" id="ARBA00023136"/>
    </source>
</evidence>
<keyword evidence="11" id="KW-1185">Reference proteome</keyword>
<evidence type="ECO:0000256" key="6">
    <source>
        <dbReference type="ARBA" id="ARBA00023065"/>
    </source>
</evidence>
<dbReference type="Pfam" id="PF03637">
    <property type="entry name" value="Mob1_phocein"/>
    <property type="match status" value="1"/>
</dbReference>
<name>A0A507R140_MONPU</name>
<dbReference type="Pfam" id="PF00213">
    <property type="entry name" value="OSCP"/>
    <property type="match status" value="1"/>
</dbReference>
<feature type="binding site" evidence="9">
    <location>
        <position position="166"/>
    </location>
    <ligand>
        <name>Zn(2+)</name>
        <dbReference type="ChEBI" id="CHEBI:29105"/>
    </ligand>
</feature>
<dbReference type="NCBIfam" id="TIGR01145">
    <property type="entry name" value="ATP_synt_delta"/>
    <property type="match status" value="1"/>
</dbReference>
<feature type="binding site" evidence="9">
    <location>
        <position position="84"/>
    </location>
    <ligand>
        <name>Zn(2+)</name>
        <dbReference type="ChEBI" id="CHEBI:29105"/>
    </ligand>
</feature>
<dbReference type="AlphaFoldDB" id="A0A507R140"/>
<dbReference type="PANTHER" id="PTHR22599">
    <property type="entry name" value="MPS ONE BINDER KINASE ACTIVATOR-LIKE MOB"/>
    <property type="match status" value="1"/>
</dbReference>
<comment type="subcellular location">
    <subcellularLocation>
        <location evidence="1">Membrane</location>
    </subcellularLocation>
</comment>
<evidence type="ECO:0000256" key="2">
    <source>
        <dbReference type="ARBA" id="ARBA00007046"/>
    </source>
</evidence>
<evidence type="ECO:0000256" key="5">
    <source>
        <dbReference type="ARBA" id="ARBA00022781"/>
    </source>
</evidence>
<keyword evidence="6" id="KW-0406">Ion transport</keyword>
<protein>
    <recommendedName>
        <fullName evidence="3">ATP synthase subunit 5, mitochondrial</fullName>
    </recommendedName>
</protein>
<dbReference type="Proteomes" id="UP000319663">
    <property type="component" value="Unassembled WGS sequence"/>
</dbReference>
<dbReference type="EMBL" id="VIFY01000030">
    <property type="protein sequence ID" value="TQB74563.1"/>
    <property type="molecule type" value="Genomic_DNA"/>
</dbReference>
<evidence type="ECO:0000256" key="8">
    <source>
        <dbReference type="ARBA" id="ARBA00023310"/>
    </source>
</evidence>
<feature type="binding site" evidence="9">
    <location>
        <position position="79"/>
    </location>
    <ligand>
        <name>Zn(2+)</name>
        <dbReference type="ChEBI" id="CHEBI:29105"/>
    </ligand>
</feature>
<comment type="similarity">
    <text evidence="2">Belongs to the ATPase delta chain family.</text>
</comment>
<evidence type="ECO:0000313" key="11">
    <source>
        <dbReference type="Proteomes" id="UP000319663"/>
    </source>
</evidence>
<dbReference type="SUPFAM" id="SSF101152">
    <property type="entry name" value="Mob1/phocein"/>
    <property type="match status" value="1"/>
</dbReference>
<organism evidence="10 11">
    <name type="scientific">Monascus purpureus</name>
    <name type="common">Red mold</name>
    <name type="synonym">Monascus anka</name>
    <dbReference type="NCBI Taxonomy" id="5098"/>
    <lineage>
        <taxon>Eukaryota</taxon>
        <taxon>Fungi</taxon>
        <taxon>Dikarya</taxon>
        <taxon>Ascomycota</taxon>
        <taxon>Pezizomycotina</taxon>
        <taxon>Eurotiomycetes</taxon>
        <taxon>Eurotiomycetidae</taxon>
        <taxon>Eurotiales</taxon>
        <taxon>Aspergillaceae</taxon>
        <taxon>Monascus</taxon>
    </lineage>
</organism>
<dbReference type="GO" id="GO:0016020">
    <property type="term" value="C:membrane"/>
    <property type="evidence" value="ECO:0007669"/>
    <property type="project" value="UniProtKB-SubCell"/>
</dbReference>
<proteinExistence type="inferred from homology"/>
<keyword evidence="5" id="KW-0375">Hydrogen ion transport</keyword>
<dbReference type="SUPFAM" id="SSF47928">
    <property type="entry name" value="N-terminal domain of the delta subunit of the F1F0-ATP synthase"/>
    <property type="match status" value="1"/>
</dbReference>
<comment type="caution">
    <text evidence="10">The sequence shown here is derived from an EMBL/GenBank/DDBJ whole genome shotgun (WGS) entry which is preliminary data.</text>
</comment>
<dbReference type="PRINTS" id="PR00125">
    <property type="entry name" value="ATPASEDELTA"/>
</dbReference>
<dbReference type="HAMAP" id="MF_01416">
    <property type="entry name" value="ATP_synth_delta_bact"/>
    <property type="match status" value="1"/>
</dbReference>
<dbReference type="InterPro" id="IPR000711">
    <property type="entry name" value="ATPase_OSCP/dsu"/>
</dbReference>
<keyword evidence="4" id="KW-0813">Transport</keyword>